<gene>
    <name evidence="1" type="ORF">PR048_032987</name>
</gene>
<evidence type="ECO:0000313" key="1">
    <source>
        <dbReference type="EMBL" id="KAJ8867124.1"/>
    </source>
</evidence>
<sequence length="139" mass="15715">MKGAPCCRLRVISEELPSQQQPRRRSNSLPIPKIEVSMYQSPELKNKEPKDFIEVPEVKDVSYLISGEHCQVLIACFSVEYVRESANFHLSTKEHRSSSCEAGLHKFPHRSSDSFMISVCCGLQIVYGQAVEHATAEYV</sequence>
<name>A0ABQ9G3T4_9NEOP</name>
<organism evidence="1 2">
    <name type="scientific">Dryococelus australis</name>
    <dbReference type="NCBI Taxonomy" id="614101"/>
    <lineage>
        <taxon>Eukaryota</taxon>
        <taxon>Metazoa</taxon>
        <taxon>Ecdysozoa</taxon>
        <taxon>Arthropoda</taxon>
        <taxon>Hexapoda</taxon>
        <taxon>Insecta</taxon>
        <taxon>Pterygota</taxon>
        <taxon>Neoptera</taxon>
        <taxon>Polyneoptera</taxon>
        <taxon>Phasmatodea</taxon>
        <taxon>Verophasmatodea</taxon>
        <taxon>Anareolatae</taxon>
        <taxon>Phasmatidae</taxon>
        <taxon>Eurycanthinae</taxon>
        <taxon>Dryococelus</taxon>
    </lineage>
</organism>
<reference evidence="1 2" key="1">
    <citation type="submission" date="2023-02" db="EMBL/GenBank/DDBJ databases">
        <title>LHISI_Scaffold_Assembly.</title>
        <authorList>
            <person name="Stuart O.P."/>
            <person name="Cleave R."/>
            <person name="Magrath M.J.L."/>
            <person name="Mikheyev A.S."/>
        </authorList>
    </citation>
    <scope>NUCLEOTIDE SEQUENCE [LARGE SCALE GENOMIC DNA]</scope>
    <source>
        <strain evidence="1">Daus_M_001</strain>
        <tissue evidence="1">Leg muscle</tissue>
    </source>
</reference>
<protein>
    <submittedName>
        <fullName evidence="1">Uncharacterized protein</fullName>
    </submittedName>
</protein>
<proteinExistence type="predicted"/>
<dbReference type="EMBL" id="JARBHB010000016">
    <property type="protein sequence ID" value="KAJ8867124.1"/>
    <property type="molecule type" value="Genomic_DNA"/>
</dbReference>
<dbReference type="Proteomes" id="UP001159363">
    <property type="component" value="Chromosome 15"/>
</dbReference>
<comment type="caution">
    <text evidence="1">The sequence shown here is derived from an EMBL/GenBank/DDBJ whole genome shotgun (WGS) entry which is preliminary data.</text>
</comment>
<keyword evidence="2" id="KW-1185">Reference proteome</keyword>
<accession>A0ABQ9G3T4</accession>
<evidence type="ECO:0000313" key="2">
    <source>
        <dbReference type="Proteomes" id="UP001159363"/>
    </source>
</evidence>